<reference evidence="1" key="1">
    <citation type="journal article" date="2022" name="bioRxiv">
        <title>Sequencing and chromosome-scale assembly of the giantPleurodeles waltlgenome.</title>
        <authorList>
            <person name="Brown T."/>
            <person name="Elewa A."/>
            <person name="Iarovenko S."/>
            <person name="Subramanian E."/>
            <person name="Araus A.J."/>
            <person name="Petzold A."/>
            <person name="Susuki M."/>
            <person name="Suzuki K.-i.T."/>
            <person name="Hayashi T."/>
            <person name="Toyoda A."/>
            <person name="Oliveira C."/>
            <person name="Osipova E."/>
            <person name="Leigh N.D."/>
            <person name="Simon A."/>
            <person name="Yun M.H."/>
        </authorList>
    </citation>
    <scope>NUCLEOTIDE SEQUENCE</scope>
    <source>
        <strain evidence="1">20211129_DDA</strain>
        <tissue evidence="1">Liver</tissue>
    </source>
</reference>
<dbReference type="EMBL" id="JANPWB010000015">
    <property type="protein sequence ID" value="KAJ1086883.1"/>
    <property type="molecule type" value="Genomic_DNA"/>
</dbReference>
<dbReference type="AlphaFoldDB" id="A0AAV7LBV4"/>
<organism evidence="1 2">
    <name type="scientific">Pleurodeles waltl</name>
    <name type="common">Iberian ribbed newt</name>
    <dbReference type="NCBI Taxonomy" id="8319"/>
    <lineage>
        <taxon>Eukaryota</taxon>
        <taxon>Metazoa</taxon>
        <taxon>Chordata</taxon>
        <taxon>Craniata</taxon>
        <taxon>Vertebrata</taxon>
        <taxon>Euteleostomi</taxon>
        <taxon>Amphibia</taxon>
        <taxon>Batrachia</taxon>
        <taxon>Caudata</taxon>
        <taxon>Salamandroidea</taxon>
        <taxon>Salamandridae</taxon>
        <taxon>Pleurodelinae</taxon>
        <taxon>Pleurodeles</taxon>
    </lineage>
</organism>
<gene>
    <name evidence="1" type="ORF">NDU88_000083</name>
</gene>
<accession>A0AAV7LBV4</accession>
<feature type="non-terminal residue" evidence="1">
    <location>
        <position position="73"/>
    </location>
</feature>
<name>A0AAV7LBV4_PLEWA</name>
<evidence type="ECO:0000313" key="2">
    <source>
        <dbReference type="Proteomes" id="UP001066276"/>
    </source>
</evidence>
<sequence length="73" mass="8144">QCKLLSQTQTRCSTHSSASFCHKHRPGAAHTAVQASATHTDQVQHIQQCKLLPHTQTRCSTYSSASFCHKRRP</sequence>
<keyword evidence="2" id="KW-1185">Reference proteome</keyword>
<protein>
    <submittedName>
        <fullName evidence="1">Uncharacterized protein</fullName>
    </submittedName>
</protein>
<comment type="caution">
    <text evidence="1">The sequence shown here is derived from an EMBL/GenBank/DDBJ whole genome shotgun (WGS) entry which is preliminary data.</text>
</comment>
<proteinExistence type="predicted"/>
<evidence type="ECO:0000313" key="1">
    <source>
        <dbReference type="EMBL" id="KAJ1086883.1"/>
    </source>
</evidence>
<dbReference type="Proteomes" id="UP001066276">
    <property type="component" value="Chromosome 11"/>
</dbReference>
<feature type="non-terminal residue" evidence="1">
    <location>
        <position position="1"/>
    </location>
</feature>